<dbReference type="NCBIfam" id="TIGR00231">
    <property type="entry name" value="small_GTP"/>
    <property type="match status" value="1"/>
</dbReference>
<dbReference type="PANTHER" id="PTHR42908">
    <property type="entry name" value="TRANSLATION ELONGATION FACTOR-RELATED"/>
    <property type="match status" value="1"/>
</dbReference>
<dbReference type="Pfam" id="PF00009">
    <property type="entry name" value="GTP_EFTU"/>
    <property type="match status" value="1"/>
</dbReference>
<keyword evidence="6" id="KW-0342">GTP-binding</keyword>
<dbReference type="CDD" id="cd04096">
    <property type="entry name" value="eEF2_snRNP_like_C"/>
    <property type="match status" value="1"/>
</dbReference>
<evidence type="ECO:0000256" key="6">
    <source>
        <dbReference type="ARBA" id="ARBA00023134"/>
    </source>
</evidence>
<dbReference type="CDD" id="cd03700">
    <property type="entry name" value="EF2_snRNP_like_II"/>
    <property type="match status" value="1"/>
</dbReference>
<dbReference type="Pfam" id="PF03764">
    <property type="entry name" value="EFG_IV"/>
    <property type="match status" value="1"/>
</dbReference>
<dbReference type="FunFam" id="3.30.70.870:FF:000002">
    <property type="entry name" value="Translation elongation factor 2"/>
    <property type="match status" value="1"/>
</dbReference>
<dbReference type="Proteomes" id="UP000265040">
    <property type="component" value="Chromosome 17"/>
</dbReference>
<dbReference type="InterPro" id="IPR031157">
    <property type="entry name" value="G_TR_CS"/>
</dbReference>
<dbReference type="InterPro" id="IPR014721">
    <property type="entry name" value="Ribsml_uS5_D2-typ_fold_subgr"/>
</dbReference>
<dbReference type="PROSITE" id="PS51722">
    <property type="entry name" value="G_TR_2"/>
    <property type="match status" value="1"/>
</dbReference>
<keyword evidence="4" id="KW-0251">Elongation factor</keyword>
<evidence type="ECO:0000256" key="4">
    <source>
        <dbReference type="ARBA" id="ARBA00022768"/>
    </source>
</evidence>
<dbReference type="InterPro" id="IPR005225">
    <property type="entry name" value="Small_GTP-bd"/>
</dbReference>
<dbReference type="FunFam" id="3.30.70.240:FF:000003">
    <property type="entry name" value="Translation elongation factor 2"/>
    <property type="match status" value="1"/>
</dbReference>
<dbReference type="SMART" id="SM00838">
    <property type="entry name" value="EFG_C"/>
    <property type="match status" value="1"/>
</dbReference>
<reference evidence="9" key="3">
    <citation type="submission" date="2025-09" db="UniProtKB">
        <authorList>
            <consortium name="Ensembl"/>
        </authorList>
    </citation>
    <scope>IDENTIFICATION</scope>
</reference>
<evidence type="ECO:0000256" key="2">
    <source>
        <dbReference type="ARBA" id="ARBA00022490"/>
    </source>
</evidence>
<dbReference type="Gene3D" id="3.30.230.10">
    <property type="match status" value="1"/>
</dbReference>
<evidence type="ECO:0000259" key="8">
    <source>
        <dbReference type="PROSITE" id="PS51722"/>
    </source>
</evidence>
<dbReference type="InterPro" id="IPR020568">
    <property type="entry name" value="Ribosomal_Su5_D2-typ_SF"/>
</dbReference>
<evidence type="ECO:0000256" key="7">
    <source>
        <dbReference type="ARBA" id="ARBA00049117"/>
    </source>
</evidence>
<dbReference type="GeneTree" id="ENSGT00940000154662"/>
<dbReference type="InterPro" id="IPR035647">
    <property type="entry name" value="EFG_III/V"/>
</dbReference>
<feature type="domain" description="Tr-type G" evidence="8">
    <location>
        <begin position="17"/>
        <end position="304"/>
    </location>
</feature>
<dbReference type="CDD" id="cd01681">
    <property type="entry name" value="aeEF2_snRNP_like_IV"/>
    <property type="match status" value="1"/>
</dbReference>
<dbReference type="InterPro" id="IPR000640">
    <property type="entry name" value="EFG_V-like"/>
</dbReference>
<accession>A0A7N6AP54</accession>
<dbReference type="GO" id="GO:0043022">
    <property type="term" value="F:ribosome binding"/>
    <property type="evidence" value="ECO:0007669"/>
    <property type="project" value="TreeGrafter"/>
</dbReference>
<dbReference type="Gene3D" id="3.90.1430.10">
    <property type="entry name" value="Yeast translation eEF2 (G' domain)"/>
    <property type="match status" value="1"/>
</dbReference>
<keyword evidence="5" id="KW-0648">Protein biosynthesis</keyword>
<dbReference type="Gene3D" id="2.40.30.10">
    <property type="entry name" value="Translation factors"/>
    <property type="match status" value="1"/>
</dbReference>
<keyword evidence="10" id="KW-1185">Reference proteome</keyword>
<dbReference type="GO" id="GO:0005525">
    <property type="term" value="F:GTP binding"/>
    <property type="evidence" value="ECO:0007669"/>
    <property type="project" value="UniProtKB-KW"/>
</dbReference>
<keyword evidence="2" id="KW-0963">Cytoplasm</keyword>
<dbReference type="Pfam" id="PF03144">
    <property type="entry name" value="GTP_EFTU_D2"/>
    <property type="match status" value="1"/>
</dbReference>
<dbReference type="InterPro" id="IPR009000">
    <property type="entry name" value="Transl_B-barrel_sf"/>
</dbReference>
<dbReference type="GO" id="GO:0003746">
    <property type="term" value="F:translation elongation factor activity"/>
    <property type="evidence" value="ECO:0007669"/>
    <property type="project" value="UniProtKB-KW"/>
</dbReference>
<evidence type="ECO:0000313" key="10">
    <source>
        <dbReference type="Proteomes" id="UP000265040"/>
    </source>
</evidence>
<keyword evidence="3" id="KW-0547">Nucleotide-binding</keyword>
<sequence length="800" mass="89025">MVNFTVDQIRAIMDKKSNIRNMSVIAHVDHGKSTLTDSLVSKAGIIASSRAGETRFTDTRKDEQERCITIKSTAISMYYELGENDLAFIKQCKDGNGFLINLIDSPGHVDFSSEVTAALRVTDGALVVVDCVSGVCVQTETVLRQAIAERIKPVLMMNKMDRALLELQLEPDELFQTFQRIVENVNVIISTYGEDEGGPMGNIMVDPVVGTVGFGSGLHGWAFTLKQFAEMYVAKFTAKGDVFDAIMNFKKEETAKLIEKLDVKLDSEDKEKEGKPLLKAVMRRWLPAGEALLQMITIHLPSPVTAQKYRCELLYEGPGDDEAAMGIKNCDPKAPLMMYISKMVPTSDKGRFYAFGRVFSGCVSTGLKVRIMGPNFTPGKKEDLYIKPIQRTILMMGRYVEPIEDVPCGNIVGLVGVDQFLVKTGTITTFEQAHNMRVMKFSVSPVVRVAVEAKNPADLPKLVEGLKRLAKSDPMVQCIIEESGEHIIAGAGELHLEICLKDLEEDHACIPLKKSDPVVSYRETVTEESDQMCLSKSPNKHNRLFMKSRPFPDGLAEDIEKGEVTARQELKARARYLADKYEWEVTEARKIWCFGPDGTGPNLLIDMTKGVQYLNEIKDSVVAGFQWATKEGALCEENMRSIRFDIHDVTLHADAIHRGGGQIIPTARRVLYACQLTAQPRLMEPVYLVEIQCPEQVVGGIYGVLNRKRGHVFEESQVMGTPMFVVKAYLPVNESFGFTADLRSNTGGQAFPQCVFDHWQILQGDPSDAASRPFQVVAEIRKRKGLKEGIPALDNYLDKL</sequence>
<dbReference type="Pfam" id="PF14492">
    <property type="entry name" value="EFG_III"/>
    <property type="match status" value="1"/>
</dbReference>
<reference evidence="9" key="1">
    <citation type="submission" date="2021-04" db="EMBL/GenBank/DDBJ databases">
        <authorList>
            <consortium name="Wellcome Sanger Institute Data Sharing"/>
        </authorList>
    </citation>
    <scope>NUCLEOTIDE SEQUENCE [LARGE SCALE GENOMIC DNA]</scope>
</reference>
<dbReference type="InterPro" id="IPR005517">
    <property type="entry name" value="Transl_elong_EFG/EF2_IV"/>
</dbReference>
<dbReference type="SMART" id="SM00889">
    <property type="entry name" value="EFG_IV"/>
    <property type="match status" value="1"/>
</dbReference>
<comment type="subcellular location">
    <subcellularLocation>
        <location evidence="1">Cytoplasm</location>
    </subcellularLocation>
</comment>
<dbReference type="FunFam" id="3.40.50.300:FF:000058">
    <property type="entry name" value="Translation elongation factor 2"/>
    <property type="match status" value="1"/>
</dbReference>
<organism evidence="9 10">
    <name type="scientific">Anabas testudineus</name>
    <name type="common">Climbing perch</name>
    <name type="synonym">Anthias testudineus</name>
    <dbReference type="NCBI Taxonomy" id="64144"/>
    <lineage>
        <taxon>Eukaryota</taxon>
        <taxon>Metazoa</taxon>
        <taxon>Chordata</taxon>
        <taxon>Craniata</taxon>
        <taxon>Vertebrata</taxon>
        <taxon>Euteleostomi</taxon>
        <taxon>Actinopterygii</taxon>
        <taxon>Neopterygii</taxon>
        <taxon>Teleostei</taxon>
        <taxon>Neoteleostei</taxon>
        <taxon>Acanthomorphata</taxon>
        <taxon>Anabantaria</taxon>
        <taxon>Anabantiformes</taxon>
        <taxon>Anabantoidei</taxon>
        <taxon>Anabantidae</taxon>
        <taxon>Anabas</taxon>
    </lineage>
</organism>
<dbReference type="Gene3D" id="3.30.70.240">
    <property type="match status" value="1"/>
</dbReference>
<dbReference type="CDD" id="cd01885">
    <property type="entry name" value="EF2"/>
    <property type="match status" value="1"/>
</dbReference>
<dbReference type="GO" id="GO:1990904">
    <property type="term" value="C:ribonucleoprotein complex"/>
    <property type="evidence" value="ECO:0007669"/>
    <property type="project" value="TreeGrafter"/>
</dbReference>
<dbReference type="InterPro" id="IPR027417">
    <property type="entry name" value="P-loop_NTPase"/>
</dbReference>
<dbReference type="GO" id="GO:0003924">
    <property type="term" value="F:GTPase activity"/>
    <property type="evidence" value="ECO:0007669"/>
    <property type="project" value="InterPro"/>
</dbReference>
<dbReference type="Gene3D" id="3.30.70.870">
    <property type="entry name" value="Elongation Factor G (Translational Gtpase), domain 3"/>
    <property type="match status" value="1"/>
</dbReference>
<dbReference type="SUPFAM" id="SSF54980">
    <property type="entry name" value="EF-G C-terminal domain-like"/>
    <property type="match status" value="2"/>
</dbReference>
<dbReference type="Gene3D" id="3.40.50.300">
    <property type="entry name" value="P-loop containing nucleotide triphosphate hydrolases"/>
    <property type="match status" value="1"/>
</dbReference>
<dbReference type="FunFam" id="3.30.230.10:FF:000006">
    <property type="entry name" value="Translation elongation factor 2"/>
    <property type="match status" value="1"/>
</dbReference>
<dbReference type="FunFam" id="2.40.30.10:FF:000010">
    <property type="entry name" value="Translation elongation factor 2"/>
    <property type="match status" value="1"/>
</dbReference>
<proteinExistence type="predicted"/>
<dbReference type="CDD" id="cd16261">
    <property type="entry name" value="EF2_snRNP_III"/>
    <property type="match status" value="1"/>
</dbReference>
<dbReference type="SUPFAM" id="SSF50447">
    <property type="entry name" value="Translation proteins"/>
    <property type="match status" value="1"/>
</dbReference>
<dbReference type="InterPro" id="IPR004161">
    <property type="entry name" value="EFTu-like_2"/>
</dbReference>
<dbReference type="SUPFAM" id="SSF52540">
    <property type="entry name" value="P-loop containing nucleoside triphosphate hydrolases"/>
    <property type="match status" value="1"/>
</dbReference>
<dbReference type="AlphaFoldDB" id="A0A7N6AP54"/>
<dbReference type="Pfam" id="PF00679">
    <property type="entry name" value="EFG_C"/>
    <property type="match status" value="1"/>
</dbReference>
<comment type="catalytic activity">
    <reaction evidence="7">
        <text>GTP + H2O = GDP + phosphate + H(+)</text>
        <dbReference type="Rhea" id="RHEA:19669"/>
        <dbReference type="ChEBI" id="CHEBI:15377"/>
        <dbReference type="ChEBI" id="CHEBI:15378"/>
        <dbReference type="ChEBI" id="CHEBI:37565"/>
        <dbReference type="ChEBI" id="CHEBI:43474"/>
        <dbReference type="ChEBI" id="CHEBI:58189"/>
    </reaction>
    <physiologicalReaction direction="left-to-right" evidence="7">
        <dbReference type="Rhea" id="RHEA:19670"/>
    </physiologicalReaction>
</comment>
<evidence type="ECO:0000313" key="9">
    <source>
        <dbReference type="Ensembl" id="ENSATEP00000051897.2"/>
    </source>
</evidence>
<dbReference type="GO" id="GO:0005829">
    <property type="term" value="C:cytosol"/>
    <property type="evidence" value="ECO:0007669"/>
    <property type="project" value="TreeGrafter"/>
</dbReference>
<dbReference type="Ensembl" id="ENSATET00000063689.2">
    <property type="protein sequence ID" value="ENSATEP00000051897.2"/>
    <property type="gene ID" value="ENSATEG00000015820.3"/>
</dbReference>
<protein>
    <recommendedName>
        <fullName evidence="8">Tr-type G domain-containing protein</fullName>
    </recommendedName>
</protein>
<dbReference type="InterPro" id="IPR000795">
    <property type="entry name" value="T_Tr_GTP-bd_dom"/>
</dbReference>
<dbReference type="SUPFAM" id="SSF54211">
    <property type="entry name" value="Ribosomal protein S5 domain 2-like"/>
    <property type="match status" value="1"/>
</dbReference>
<dbReference type="InterPro" id="IPR041095">
    <property type="entry name" value="EFG_II"/>
</dbReference>
<dbReference type="PROSITE" id="PS00301">
    <property type="entry name" value="G_TR_1"/>
    <property type="match status" value="1"/>
</dbReference>
<evidence type="ECO:0000256" key="5">
    <source>
        <dbReference type="ARBA" id="ARBA00022917"/>
    </source>
</evidence>
<dbReference type="PANTHER" id="PTHR42908:SF29">
    <property type="entry name" value="ELONGATION FACTOR 2B-RELATED"/>
    <property type="match status" value="1"/>
</dbReference>
<evidence type="ECO:0000256" key="3">
    <source>
        <dbReference type="ARBA" id="ARBA00022741"/>
    </source>
</evidence>
<dbReference type="PRINTS" id="PR00315">
    <property type="entry name" value="ELONGATNFCT"/>
</dbReference>
<name>A0A7N6AP54_ANATE</name>
<reference evidence="9" key="2">
    <citation type="submission" date="2025-08" db="UniProtKB">
        <authorList>
            <consortium name="Ensembl"/>
        </authorList>
    </citation>
    <scope>IDENTIFICATION</scope>
</reference>
<evidence type="ECO:0000256" key="1">
    <source>
        <dbReference type="ARBA" id="ARBA00004496"/>
    </source>
</evidence>